<dbReference type="GO" id="GO:0004177">
    <property type="term" value="F:aminopeptidase activity"/>
    <property type="evidence" value="ECO:0007669"/>
    <property type="project" value="UniProtKB-ARBA"/>
</dbReference>
<dbReference type="Proteomes" id="UP000229307">
    <property type="component" value="Unassembled WGS sequence"/>
</dbReference>
<evidence type="ECO:0000259" key="1">
    <source>
        <dbReference type="Pfam" id="PF00557"/>
    </source>
</evidence>
<dbReference type="InterPro" id="IPR029149">
    <property type="entry name" value="Creatin/AminoP/Spt16_N"/>
</dbReference>
<sequence length="356" mass="39481">MSLQRIKKLREKMKEHGIDALLVSHKVNRDYLLNINFFIGGVCLVTSRNAYFLADFCNYGEVKSRTCGDINMVLLKKSFIEHLRDIVNADKVKKLGIEHQYMSVAKYDEIKALKKAKAVYAGWLVEELRMKKEKAEIDSIRKASELSDLVLNQIPGFLKPGITEKDAARRIDRIIRDNRGDIAFDTIVASGVRSGYPHGTASDKVIKPGDAVVVDLGAQLNGYSSDCTRTFFAGKPDSKQKKVYGIVRQAQEKALKQVKEGAICSKLDSSARALISKKGFGKYFGHSLGHGVGREVHELPHVSMNNLTALESGMVITIEPGIYLPDGFGVRIEDLVVVTKSGFENLSKTTKDMISV</sequence>
<dbReference type="InterPro" id="IPR036005">
    <property type="entry name" value="Creatinase/aminopeptidase-like"/>
</dbReference>
<evidence type="ECO:0000313" key="3">
    <source>
        <dbReference type="EMBL" id="PIZ16672.1"/>
    </source>
</evidence>
<evidence type="ECO:0000313" key="4">
    <source>
        <dbReference type="Proteomes" id="UP000229307"/>
    </source>
</evidence>
<dbReference type="Gene3D" id="3.90.230.10">
    <property type="entry name" value="Creatinase/methionine aminopeptidase superfamily"/>
    <property type="match status" value="1"/>
</dbReference>
<protein>
    <submittedName>
        <fullName evidence="3">Xaa-Pro dipeptidase</fullName>
    </submittedName>
</protein>
<dbReference type="SUPFAM" id="SSF53092">
    <property type="entry name" value="Creatinase/prolidase N-terminal domain"/>
    <property type="match status" value="1"/>
</dbReference>
<dbReference type="InterPro" id="IPR001714">
    <property type="entry name" value="Pept_M24_MAP"/>
</dbReference>
<name>A0A2M7SAW9_9BACT</name>
<dbReference type="EMBL" id="PFMR01000171">
    <property type="protein sequence ID" value="PIZ16672.1"/>
    <property type="molecule type" value="Genomic_DNA"/>
</dbReference>
<feature type="domain" description="Creatinase N-terminal" evidence="2">
    <location>
        <begin position="5"/>
        <end position="130"/>
    </location>
</feature>
<reference evidence="4" key="1">
    <citation type="submission" date="2017-09" db="EMBL/GenBank/DDBJ databases">
        <title>Depth-based differentiation of microbial function through sediment-hosted aquifers and enrichment of novel symbionts in the deep terrestrial subsurface.</title>
        <authorList>
            <person name="Probst A.J."/>
            <person name="Ladd B."/>
            <person name="Jarett J.K."/>
            <person name="Geller-Mcgrath D.E."/>
            <person name="Sieber C.M.K."/>
            <person name="Emerson J.B."/>
            <person name="Anantharaman K."/>
            <person name="Thomas B.C."/>
            <person name="Malmstrom R."/>
            <person name="Stieglmeier M."/>
            <person name="Klingl A."/>
            <person name="Woyke T."/>
            <person name="Ryan C.M."/>
            <person name="Banfield J.F."/>
        </authorList>
    </citation>
    <scope>NUCLEOTIDE SEQUENCE [LARGE SCALE GENOMIC DNA]</scope>
</reference>
<comment type="caution">
    <text evidence="3">The sequence shown here is derived from an EMBL/GenBank/DDBJ whole genome shotgun (WGS) entry which is preliminary data.</text>
</comment>
<evidence type="ECO:0000259" key="2">
    <source>
        <dbReference type="Pfam" id="PF01321"/>
    </source>
</evidence>
<dbReference type="Pfam" id="PF01321">
    <property type="entry name" value="Creatinase_N"/>
    <property type="match status" value="1"/>
</dbReference>
<dbReference type="InterPro" id="IPR050659">
    <property type="entry name" value="Peptidase_M24B"/>
</dbReference>
<dbReference type="Gene3D" id="3.40.350.10">
    <property type="entry name" value="Creatinase/prolidase N-terminal domain"/>
    <property type="match status" value="1"/>
</dbReference>
<gene>
    <name evidence="3" type="ORF">COY52_06410</name>
</gene>
<dbReference type="PANTHER" id="PTHR46112:SF3">
    <property type="entry name" value="AMINOPEPTIDASE YPDF"/>
    <property type="match status" value="1"/>
</dbReference>
<dbReference type="InterPro" id="IPR000587">
    <property type="entry name" value="Creatinase_N"/>
</dbReference>
<proteinExistence type="predicted"/>
<accession>A0A2M7SAW9</accession>
<dbReference type="SUPFAM" id="SSF55920">
    <property type="entry name" value="Creatinase/aminopeptidase"/>
    <property type="match status" value="1"/>
</dbReference>
<feature type="domain" description="Peptidase M24" evidence="1">
    <location>
        <begin position="139"/>
        <end position="340"/>
    </location>
</feature>
<dbReference type="GO" id="GO:0008235">
    <property type="term" value="F:metalloexopeptidase activity"/>
    <property type="evidence" value="ECO:0007669"/>
    <property type="project" value="UniProtKB-ARBA"/>
</dbReference>
<dbReference type="CDD" id="cd01092">
    <property type="entry name" value="APP-like"/>
    <property type="match status" value="1"/>
</dbReference>
<dbReference type="PRINTS" id="PR00599">
    <property type="entry name" value="MAPEPTIDASE"/>
</dbReference>
<organism evidence="3 4">
    <name type="scientific">Candidatus Desantisbacteria bacterium CG_4_10_14_0_8_um_filter_48_22</name>
    <dbReference type="NCBI Taxonomy" id="1974543"/>
    <lineage>
        <taxon>Bacteria</taxon>
        <taxon>Candidatus Desantisiibacteriota</taxon>
    </lineage>
</organism>
<dbReference type="PANTHER" id="PTHR46112">
    <property type="entry name" value="AMINOPEPTIDASE"/>
    <property type="match status" value="1"/>
</dbReference>
<dbReference type="Pfam" id="PF00557">
    <property type="entry name" value="Peptidase_M24"/>
    <property type="match status" value="1"/>
</dbReference>
<dbReference type="AlphaFoldDB" id="A0A2M7SAW9"/>
<dbReference type="InterPro" id="IPR000994">
    <property type="entry name" value="Pept_M24"/>
</dbReference>